<reference evidence="2 3" key="1">
    <citation type="journal article" date="2019" name="Nat. Med.">
        <title>A library of human gut bacterial isolates paired with longitudinal multiomics data enables mechanistic microbiome research.</title>
        <authorList>
            <person name="Poyet M."/>
            <person name="Groussin M."/>
            <person name="Gibbons S.M."/>
            <person name="Avila-Pacheco J."/>
            <person name="Jiang X."/>
            <person name="Kearney S.M."/>
            <person name="Perrotta A.R."/>
            <person name="Berdy B."/>
            <person name="Zhao S."/>
            <person name="Lieberman T.D."/>
            <person name="Swanson P.K."/>
            <person name="Smith M."/>
            <person name="Roesemann S."/>
            <person name="Alexander J.E."/>
            <person name="Rich S.A."/>
            <person name="Livny J."/>
            <person name="Vlamakis H."/>
            <person name="Clish C."/>
            <person name="Bullock K."/>
            <person name="Deik A."/>
            <person name="Scott J."/>
            <person name="Pierce K.A."/>
            <person name="Xavier R.J."/>
            <person name="Alm E.J."/>
        </authorList>
    </citation>
    <scope>NUCLEOTIDE SEQUENCE [LARGE SCALE GENOMIC DNA]</scope>
    <source>
        <strain evidence="2 3">BIOML-A1</strain>
    </source>
</reference>
<feature type="domain" description="Nitroreductase" evidence="1">
    <location>
        <begin position="64"/>
        <end position="119"/>
    </location>
</feature>
<evidence type="ECO:0000313" key="2">
    <source>
        <dbReference type="EMBL" id="KAA3160261.1"/>
    </source>
</evidence>
<gene>
    <name evidence="2" type="ORF">F2A26_03345</name>
</gene>
<dbReference type="SUPFAM" id="SSF55469">
    <property type="entry name" value="FMN-dependent nitroreductase-like"/>
    <property type="match status" value="1"/>
</dbReference>
<comment type="caution">
    <text evidence="2">The sequence shown here is derived from an EMBL/GenBank/DDBJ whole genome shotgun (WGS) entry which is preliminary data.</text>
</comment>
<dbReference type="CDD" id="cd02150">
    <property type="entry name" value="nitroreductase"/>
    <property type="match status" value="1"/>
</dbReference>
<dbReference type="PANTHER" id="PTHR23026:SF123">
    <property type="entry name" value="NAD(P)H NITROREDUCTASE RV3131-RELATED"/>
    <property type="match status" value="1"/>
</dbReference>
<evidence type="ECO:0000259" key="1">
    <source>
        <dbReference type="Pfam" id="PF00881"/>
    </source>
</evidence>
<keyword evidence="3" id="KW-1185">Reference proteome</keyword>
<dbReference type="InterPro" id="IPR029479">
    <property type="entry name" value="Nitroreductase"/>
</dbReference>
<feature type="domain" description="Nitroreductase" evidence="1">
    <location>
        <begin position="122"/>
        <end position="207"/>
    </location>
</feature>
<evidence type="ECO:0000313" key="3">
    <source>
        <dbReference type="Proteomes" id="UP000324870"/>
    </source>
</evidence>
<accession>A0ABQ6S5S3</accession>
<proteinExistence type="predicted"/>
<sequence length="230" mass="24181">MQPPMKTSKTLFFLLGALLAALLTWWLAGGKQAAAGTSAVGMPAAGISAAGLPAAGERSALDVIATRTSVRAYRDCPVGADTVELLLRAAMAAPSAMNRQPWVFVVVDDKALLQKFADSLQYAKMAASAPLAVVVCADLTRNPGASGDWWVMDASAASENLLLAAHAVGLGAVWTGVYPRSERVKAVRSILGLPGSVVPLNVIPIGYPAETPEPKQKWNPDNIRYNGWTE</sequence>
<name>A0ABQ6S5S3_9BACT</name>
<organism evidence="2 3">
    <name type="scientific">Alistipes finegoldii</name>
    <dbReference type="NCBI Taxonomy" id="214856"/>
    <lineage>
        <taxon>Bacteria</taxon>
        <taxon>Pseudomonadati</taxon>
        <taxon>Bacteroidota</taxon>
        <taxon>Bacteroidia</taxon>
        <taxon>Bacteroidales</taxon>
        <taxon>Rikenellaceae</taxon>
        <taxon>Alistipes</taxon>
    </lineage>
</organism>
<dbReference type="EMBL" id="VVND01000003">
    <property type="protein sequence ID" value="KAA3160261.1"/>
    <property type="molecule type" value="Genomic_DNA"/>
</dbReference>
<dbReference type="PANTHER" id="PTHR23026">
    <property type="entry name" value="NADPH NITROREDUCTASE"/>
    <property type="match status" value="1"/>
</dbReference>
<protein>
    <submittedName>
        <fullName evidence="2">Nitroreductase family protein</fullName>
    </submittedName>
</protein>
<dbReference type="InterPro" id="IPR000415">
    <property type="entry name" value="Nitroreductase-like"/>
</dbReference>
<dbReference type="Proteomes" id="UP000324870">
    <property type="component" value="Unassembled WGS sequence"/>
</dbReference>
<dbReference type="InterPro" id="IPR050627">
    <property type="entry name" value="Nitroreductase/BluB"/>
</dbReference>
<dbReference type="Pfam" id="PF00881">
    <property type="entry name" value="Nitroreductase"/>
    <property type="match status" value="2"/>
</dbReference>
<dbReference type="Gene3D" id="3.40.109.10">
    <property type="entry name" value="NADH Oxidase"/>
    <property type="match status" value="1"/>
</dbReference>